<dbReference type="InterPro" id="IPR036397">
    <property type="entry name" value="RNaseH_sf"/>
</dbReference>
<feature type="non-terminal residue" evidence="1">
    <location>
        <position position="89"/>
    </location>
</feature>
<dbReference type="PANTHER" id="PTHR47326:SF1">
    <property type="entry name" value="HTH PSQ-TYPE DOMAIN-CONTAINING PROTEIN"/>
    <property type="match status" value="1"/>
</dbReference>
<name>A0AAV8ZDW4_9CUCU</name>
<sequence>MICTREYPHWMRELHTQNPEKVNVWAGITGENIIDPFFVDVNLNGRTYLALLQNNVIPTMAILYPAEGNPQLAGNAIWFQQDDAPAHYE</sequence>
<dbReference type="EMBL" id="JAPWTK010000003">
    <property type="protein sequence ID" value="KAJ8962106.1"/>
    <property type="molecule type" value="Genomic_DNA"/>
</dbReference>
<accession>A0AAV8ZDW4</accession>
<evidence type="ECO:0000313" key="1">
    <source>
        <dbReference type="EMBL" id="KAJ8962106.1"/>
    </source>
</evidence>
<evidence type="ECO:0000313" key="2">
    <source>
        <dbReference type="Proteomes" id="UP001162162"/>
    </source>
</evidence>
<dbReference type="PANTHER" id="PTHR47326">
    <property type="entry name" value="TRANSPOSABLE ELEMENT TC3 TRANSPOSASE-LIKE PROTEIN"/>
    <property type="match status" value="1"/>
</dbReference>
<gene>
    <name evidence="1" type="ORF">NQ318_018060</name>
</gene>
<proteinExistence type="predicted"/>
<dbReference type="AlphaFoldDB" id="A0AAV8ZDW4"/>
<keyword evidence="2" id="KW-1185">Reference proteome</keyword>
<dbReference type="GO" id="GO:0003676">
    <property type="term" value="F:nucleic acid binding"/>
    <property type="evidence" value="ECO:0007669"/>
    <property type="project" value="InterPro"/>
</dbReference>
<protein>
    <submittedName>
        <fullName evidence="1">Uncharacterized protein</fullName>
    </submittedName>
</protein>
<comment type="caution">
    <text evidence="1">The sequence shown here is derived from an EMBL/GenBank/DDBJ whole genome shotgun (WGS) entry which is preliminary data.</text>
</comment>
<dbReference type="Gene3D" id="3.30.420.10">
    <property type="entry name" value="Ribonuclease H-like superfamily/Ribonuclease H"/>
    <property type="match status" value="1"/>
</dbReference>
<dbReference type="Proteomes" id="UP001162162">
    <property type="component" value="Unassembled WGS sequence"/>
</dbReference>
<organism evidence="1 2">
    <name type="scientific">Aromia moschata</name>
    <dbReference type="NCBI Taxonomy" id="1265417"/>
    <lineage>
        <taxon>Eukaryota</taxon>
        <taxon>Metazoa</taxon>
        <taxon>Ecdysozoa</taxon>
        <taxon>Arthropoda</taxon>
        <taxon>Hexapoda</taxon>
        <taxon>Insecta</taxon>
        <taxon>Pterygota</taxon>
        <taxon>Neoptera</taxon>
        <taxon>Endopterygota</taxon>
        <taxon>Coleoptera</taxon>
        <taxon>Polyphaga</taxon>
        <taxon>Cucujiformia</taxon>
        <taxon>Chrysomeloidea</taxon>
        <taxon>Cerambycidae</taxon>
        <taxon>Cerambycinae</taxon>
        <taxon>Callichromatini</taxon>
        <taxon>Aromia</taxon>
    </lineage>
</organism>
<reference evidence="1" key="1">
    <citation type="journal article" date="2023" name="Insect Mol. Biol.">
        <title>Genome sequencing provides insights into the evolution of gene families encoding plant cell wall-degrading enzymes in longhorned beetles.</title>
        <authorList>
            <person name="Shin N.R."/>
            <person name="Okamura Y."/>
            <person name="Kirsch R."/>
            <person name="Pauchet Y."/>
        </authorList>
    </citation>
    <scope>NUCLEOTIDE SEQUENCE</scope>
    <source>
        <strain evidence="1">AMC_N1</strain>
    </source>
</reference>